<dbReference type="AlphaFoldDB" id="A0A395I2H0"/>
<proteinExistence type="predicted"/>
<evidence type="ECO:0000313" key="3">
    <source>
        <dbReference type="Proteomes" id="UP000248961"/>
    </source>
</evidence>
<dbReference type="VEuPathDB" id="FungiDB:BO97DRAFT_284202"/>
<dbReference type="RefSeq" id="XP_025553526.1">
    <property type="nucleotide sequence ID" value="XM_025691094.1"/>
</dbReference>
<feature type="compositionally biased region" description="Basic and acidic residues" evidence="1">
    <location>
        <begin position="17"/>
        <end position="30"/>
    </location>
</feature>
<evidence type="ECO:0000256" key="1">
    <source>
        <dbReference type="SAM" id="MobiDB-lite"/>
    </source>
</evidence>
<dbReference type="EMBL" id="KZ824275">
    <property type="protein sequence ID" value="RAL14372.1"/>
    <property type="molecule type" value="Genomic_DNA"/>
</dbReference>
<protein>
    <submittedName>
        <fullName evidence="2">Uncharacterized protein</fullName>
    </submittedName>
</protein>
<reference evidence="2 3" key="1">
    <citation type="submission" date="2018-02" db="EMBL/GenBank/DDBJ databases">
        <title>The genomes of Aspergillus section Nigri reveals drivers in fungal speciation.</title>
        <authorList>
            <consortium name="DOE Joint Genome Institute"/>
            <person name="Vesth T.C."/>
            <person name="Nybo J."/>
            <person name="Theobald S."/>
            <person name="Brandl J."/>
            <person name="Frisvad J.C."/>
            <person name="Nielsen K.F."/>
            <person name="Lyhne E.K."/>
            <person name="Kogle M.E."/>
            <person name="Kuo A."/>
            <person name="Riley R."/>
            <person name="Clum A."/>
            <person name="Nolan M."/>
            <person name="Lipzen A."/>
            <person name="Salamov A."/>
            <person name="Henrissat B."/>
            <person name="Wiebenga A."/>
            <person name="De vries R.P."/>
            <person name="Grigoriev I.V."/>
            <person name="Mortensen U.H."/>
            <person name="Andersen M.R."/>
            <person name="Baker S.E."/>
        </authorList>
    </citation>
    <scope>NUCLEOTIDE SEQUENCE [LARGE SCALE GENOMIC DNA]</scope>
    <source>
        <strain evidence="2 3">CBS 101889</strain>
    </source>
</reference>
<evidence type="ECO:0000313" key="2">
    <source>
        <dbReference type="EMBL" id="RAL14372.1"/>
    </source>
</evidence>
<keyword evidence="3" id="KW-1185">Reference proteome</keyword>
<gene>
    <name evidence="2" type="ORF">BO97DRAFT_284202</name>
</gene>
<sequence length="111" mass="12005">MAHPQANLSPVTTGRGETQRKERGKGNCKREGRDVIHVGCNAHDVSASSFPSAVSLSSFHLVPGRRPSGSVFLLYSSSVTSASILRPRPGPRPRPRPDPYRKSRVRCGAIT</sequence>
<feature type="compositionally biased region" description="Polar residues" evidence="1">
    <location>
        <begin position="1"/>
        <end position="16"/>
    </location>
</feature>
<organism evidence="2 3">
    <name type="scientific">Aspergillus homomorphus (strain CBS 101889)</name>
    <dbReference type="NCBI Taxonomy" id="1450537"/>
    <lineage>
        <taxon>Eukaryota</taxon>
        <taxon>Fungi</taxon>
        <taxon>Dikarya</taxon>
        <taxon>Ascomycota</taxon>
        <taxon>Pezizomycotina</taxon>
        <taxon>Eurotiomycetes</taxon>
        <taxon>Eurotiomycetidae</taxon>
        <taxon>Eurotiales</taxon>
        <taxon>Aspergillaceae</taxon>
        <taxon>Aspergillus</taxon>
        <taxon>Aspergillus subgen. Circumdati</taxon>
    </lineage>
</organism>
<feature type="region of interest" description="Disordered" evidence="1">
    <location>
        <begin position="83"/>
        <end position="111"/>
    </location>
</feature>
<feature type="region of interest" description="Disordered" evidence="1">
    <location>
        <begin position="1"/>
        <end position="30"/>
    </location>
</feature>
<dbReference type="Proteomes" id="UP000248961">
    <property type="component" value="Unassembled WGS sequence"/>
</dbReference>
<name>A0A395I2H0_ASPHC</name>
<dbReference type="GeneID" id="37195383"/>
<accession>A0A395I2H0</accession>